<dbReference type="InParanoid" id="A0A2P6NG89"/>
<keyword evidence="5" id="KW-1185">Reference proteome</keyword>
<dbReference type="InterPro" id="IPR051697">
    <property type="entry name" value="Patched_domain-protein"/>
</dbReference>
<evidence type="ECO:0000259" key="3">
    <source>
        <dbReference type="PROSITE" id="PS50156"/>
    </source>
</evidence>
<reference evidence="4 5" key="1">
    <citation type="journal article" date="2018" name="Genome Biol. Evol.">
        <title>Multiple Roots of Fruiting Body Formation in Amoebozoa.</title>
        <authorList>
            <person name="Hillmann F."/>
            <person name="Forbes G."/>
            <person name="Novohradska S."/>
            <person name="Ferling I."/>
            <person name="Riege K."/>
            <person name="Groth M."/>
            <person name="Westermann M."/>
            <person name="Marz M."/>
            <person name="Spaller T."/>
            <person name="Winckler T."/>
            <person name="Schaap P."/>
            <person name="Glockner G."/>
        </authorList>
    </citation>
    <scope>NUCLEOTIDE SEQUENCE [LARGE SCALE GENOMIC DNA]</scope>
    <source>
        <strain evidence="4 5">Jena</strain>
    </source>
</reference>
<dbReference type="SUPFAM" id="SSF82866">
    <property type="entry name" value="Multidrug efflux transporter AcrB transmembrane domain"/>
    <property type="match status" value="2"/>
</dbReference>
<dbReference type="Proteomes" id="UP000241769">
    <property type="component" value="Unassembled WGS sequence"/>
</dbReference>
<evidence type="ECO:0000313" key="4">
    <source>
        <dbReference type="EMBL" id="PRP82942.1"/>
    </source>
</evidence>
<feature type="transmembrane region" description="Helical" evidence="2">
    <location>
        <begin position="918"/>
        <end position="938"/>
    </location>
</feature>
<dbReference type="PROSITE" id="PS50156">
    <property type="entry name" value="SSD"/>
    <property type="match status" value="1"/>
</dbReference>
<name>A0A2P6NG89_9EUKA</name>
<feature type="transmembrane region" description="Helical" evidence="2">
    <location>
        <begin position="950"/>
        <end position="970"/>
    </location>
</feature>
<evidence type="ECO:0000256" key="1">
    <source>
        <dbReference type="ARBA" id="ARBA00005585"/>
    </source>
</evidence>
<keyword evidence="2" id="KW-0812">Transmembrane</keyword>
<feature type="transmembrane region" description="Helical" evidence="2">
    <location>
        <begin position="483"/>
        <end position="506"/>
    </location>
</feature>
<feature type="transmembrane region" description="Helical" evidence="2">
    <location>
        <begin position="445"/>
        <end position="471"/>
    </location>
</feature>
<dbReference type="PANTHER" id="PTHR10796:SF92">
    <property type="entry name" value="PATCHED-RELATED, ISOFORM A"/>
    <property type="match status" value="1"/>
</dbReference>
<dbReference type="Pfam" id="PF12349">
    <property type="entry name" value="Sterol-sensing"/>
    <property type="match status" value="1"/>
</dbReference>
<feature type="domain" description="SSD" evidence="3">
    <location>
        <begin position="350"/>
        <end position="506"/>
    </location>
</feature>
<dbReference type="InterPro" id="IPR053958">
    <property type="entry name" value="HMGCR/SNAP/NPC1-like_SSD"/>
</dbReference>
<dbReference type="OrthoDB" id="6510177at2759"/>
<proteinExistence type="inferred from homology"/>
<dbReference type="GO" id="GO:0016020">
    <property type="term" value="C:membrane"/>
    <property type="evidence" value="ECO:0007669"/>
    <property type="project" value="TreeGrafter"/>
</dbReference>
<comment type="caution">
    <text evidence="4">The sequence shown here is derived from an EMBL/GenBank/DDBJ whole genome shotgun (WGS) entry which is preliminary data.</text>
</comment>
<feature type="transmembrane region" description="Helical" evidence="2">
    <location>
        <begin position="125"/>
        <end position="143"/>
    </location>
</feature>
<dbReference type="Gene3D" id="1.20.1640.10">
    <property type="entry name" value="Multidrug efflux transporter AcrB transmembrane domain"/>
    <property type="match status" value="2"/>
</dbReference>
<comment type="similarity">
    <text evidence="1">Belongs to the patched family.</text>
</comment>
<accession>A0A2P6NG89</accession>
<dbReference type="STRING" id="1890364.A0A2P6NG89"/>
<keyword evidence="2" id="KW-0472">Membrane</keyword>
<keyword evidence="2" id="KW-1133">Transmembrane helix</keyword>
<evidence type="ECO:0000313" key="5">
    <source>
        <dbReference type="Proteomes" id="UP000241769"/>
    </source>
</evidence>
<dbReference type="FunCoup" id="A0A2P6NG89">
    <property type="interactions" value="128"/>
</dbReference>
<feature type="transmembrane region" description="Helical" evidence="2">
    <location>
        <begin position="351"/>
        <end position="370"/>
    </location>
</feature>
<organism evidence="4 5">
    <name type="scientific">Planoprotostelium fungivorum</name>
    <dbReference type="NCBI Taxonomy" id="1890364"/>
    <lineage>
        <taxon>Eukaryota</taxon>
        <taxon>Amoebozoa</taxon>
        <taxon>Evosea</taxon>
        <taxon>Variosea</taxon>
        <taxon>Cavosteliida</taxon>
        <taxon>Cavosteliaceae</taxon>
        <taxon>Planoprotostelium</taxon>
    </lineage>
</organism>
<feature type="transmembrane region" description="Helical" evidence="2">
    <location>
        <begin position="382"/>
        <end position="405"/>
    </location>
</feature>
<protein>
    <recommendedName>
        <fullName evidence="3">SSD domain-containing protein</fullName>
    </recommendedName>
</protein>
<gene>
    <name evidence="4" type="ORF">PROFUN_06719</name>
</gene>
<feature type="transmembrane region" description="Helical" evidence="2">
    <location>
        <begin position="411"/>
        <end position="433"/>
    </location>
</feature>
<sequence>MDITKSLTLNTAVVGAWHVGWCGLFHPETSERTLELTPVVIAYFNPLWTSTFKMLHNKQSDLFISELAVSRRHGGDRGTNEQLASFRSAVAHKTALFFHLCHDAIESKLSTFYSHLGLFCATRPWLILFVCFIITAVSAVGITRLDFTEPIEKVWIPVGSEAVHDRNDHVSNFGDFRLSMGILVGKPEGKDILYTDFLLDALRLHQLASSIVLQTPSGENFTYSDLCFKPYPSAPCMQSSILRLWGEKESEIQMDRDIHATVSRVDNTPFQIPSTSLLGGYNVTGQLIVRASAMAFAYLIKNNEGTKEKADLWETHFVNVLGRFESAHFTVYRRAPVSQAQEVQRGTKNDIPLFVITFSLMVAYISFALFRINLIRSKVTLGFCGVVGILLAIITSFGICGWLNATFSSAVLVMPFLILSIGTDDIFILMSAYERLPRGHHEQRISTALSQVGSSITLTSLTNFIAFIAGSTSPLPGISGFCLFNAVAVLIDFIYQMTLFVALLAINERRAEQNRFDCVPCIKRADQYERMNEEEMQEMTQETPQSMGEWFVRRYFGPFLLHRVTRIVMILLAIALASVSIYGTTQLEGGLTDADVLPHDTYILPFTIKVDEYFKGLEDAVDFVSGPADYHKPAVQDQLIYFHRNMTSSPYIVGTISCWMCDYLEYVKKPLPDLKDFEAMLRQSRQLLPPGSANFIENLIEMYVESIDNITVTEEGRPTTEKDFYIYLYLFLADPRGGYKYIDDIIFQFGTIKAARMQGKHITLDTDTEKAEAMITTRRQCRAYADVQIYPYSMRYLYWEQYVGMVKNNVKSYSAVAACIFLFTFFFLGDIKISILVVVSLFATMLDLLGMMWLWNIGLNNMTLTVLLLNLGLAVDACTHVGHSIHTEYRRALDRLEEDEPQPMNLRYDAIISGLSKIGPSVFSASLTSFIGVSVLGFASHELLRIMFKFFFSVFLLAMFHGLMLAPVLYSFL</sequence>
<dbReference type="EMBL" id="MDYQ01000093">
    <property type="protein sequence ID" value="PRP82942.1"/>
    <property type="molecule type" value="Genomic_DNA"/>
</dbReference>
<dbReference type="PANTHER" id="PTHR10796">
    <property type="entry name" value="PATCHED-RELATED"/>
    <property type="match status" value="1"/>
</dbReference>
<dbReference type="InterPro" id="IPR000731">
    <property type="entry name" value="SSD"/>
</dbReference>
<dbReference type="AlphaFoldDB" id="A0A2P6NG89"/>
<evidence type="ECO:0000256" key="2">
    <source>
        <dbReference type="SAM" id="Phobius"/>
    </source>
</evidence>
<feature type="transmembrane region" description="Helical" evidence="2">
    <location>
        <begin position="810"/>
        <end position="828"/>
    </location>
</feature>